<sequence length="123" mass="14302">MAEISIISMIFTALLALICMFLVTAPYFTWDAYFNKQVEGEASVNSKEVLLTTLNELEFEHKMNKLSDTDYFQLKKQYENQVAKIMKDEQQQTTTKLDKNLMAEVEREIEAATSKYQNRKGEN</sequence>
<dbReference type="Proteomes" id="UP000198553">
    <property type="component" value="Unassembled WGS sequence"/>
</dbReference>
<dbReference type="STRING" id="930146.SAMN05192533_106259"/>
<evidence type="ECO:0000313" key="2">
    <source>
        <dbReference type="EMBL" id="SEM89072.1"/>
    </source>
</evidence>
<proteinExistence type="predicted"/>
<protein>
    <submittedName>
        <fullName evidence="2">Uncharacterized protein</fullName>
    </submittedName>
</protein>
<accession>A0A1H8C255</accession>
<reference evidence="3" key="1">
    <citation type="submission" date="2016-10" db="EMBL/GenBank/DDBJ databases">
        <authorList>
            <person name="Varghese N."/>
            <person name="Submissions S."/>
        </authorList>
    </citation>
    <scope>NUCLEOTIDE SEQUENCE [LARGE SCALE GENOMIC DNA]</scope>
    <source>
        <strain evidence="3">B48,IBRC-M 10115,DSM 25386,CECT 8001</strain>
    </source>
</reference>
<name>A0A1H8C255_9BACI</name>
<evidence type="ECO:0000313" key="3">
    <source>
        <dbReference type="Proteomes" id="UP000198553"/>
    </source>
</evidence>
<feature type="transmembrane region" description="Helical" evidence="1">
    <location>
        <begin position="6"/>
        <end position="28"/>
    </location>
</feature>
<evidence type="ECO:0000256" key="1">
    <source>
        <dbReference type="SAM" id="Phobius"/>
    </source>
</evidence>
<keyword evidence="3" id="KW-1185">Reference proteome</keyword>
<organism evidence="2 3">
    <name type="scientific">Mesobacillus persicus</name>
    <dbReference type="NCBI Taxonomy" id="930146"/>
    <lineage>
        <taxon>Bacteria</taxon>
        <taxon>Bacillati</taxon>
        <taxon>Bacillota</taxon>
        <taxon>Bacilli</taxon>
        <taxon>Bacillales</taxon>
        <taxon>Bacillaceae</taxon>
        <taxon>Mesobacillus</taxon>
    </lineage>
</organism>
<keyword evidence="1" id="KW-0812">Transmembrane</keyword>
<dbReference type="EMBL" id="FOBW01000006">
    <property type="protein sequence ID" value="SEM89072.1"/>
    <property type="molecule type" value="Genomic_DNA"/>
</dbReference>
<dbReference type="RefSeq" id="WP_090744927.1">
    <property type="nucleotide sequence ID" value="NZ_FOBW01000006.1"/>
</dbReference>
<dbReference type="OrthoDB" id="1727065at2"/>
<keyword evidence="1" id="KW-0472">Membrane</keyword>
<gene>
    <name evidence="2" type="ORF">SAMN05192533_106259</name>
</gene>
<dbReference type="AlphaFoldDB" id="A0A1H8C255"/>
<keyword evidence="1" id="KW-1133">Transmembrane helix</keyword>